<dbReference type="AlphaFoldDB" id="A0A559MF71"/>
<name>A0A559MF71_9HELO</name>
<gene>
    <name evidence="1" type="primary">citE_3</name>
    <name evidence="1" type="ORF">LAWI1_G001560</name>
</gene>
<protein>
    <submittedName>
        <fullName evidence="1">Short chain dehydrogenase</fullName>
    </submittedName>
</protein>
<reference evidence="1 2" key="1">
    <citation type="submission" date="2018-05" db="EMBL/GenBank/DDBJ databases">
        <title>Genome sequencing and assembly of the regulated plant pathogen Lachnellula willkommii and related sister species for the development of diagnostic species identification markers.</title>
        <authorList>
            <person name="Giroux E."/>
            <person name="Bilodeau G."/>
        </authorList>
    </citation>
    <scope>NUCLEOTIDE SEQUENCE [LARGE SCALE GENOMIC DNA]</scope>
    <source>
        <strain evidence="1 2">CBS 172.35</strain>
    </source>
</reference>
<evidence type="ECO:0000313" key="1">
    <source>
        <dbReference type="EMBL" id="TVY91615.1"/>
    </source>
</evidence>
<accession>A0A559MF71</accession>
<proteinExistence type="predicted"/>
<sequence>MENLPVDYFVKTGQFTKTTNRDVYPSIEPTAASNSQAGKVIVITGASKGIGRLHVELLALEAGYLQLQTYVALENPNVIAIALHPGIVITGMTTGAFEPFAKCTPELVEGLGVWLSTGKAAFLNGRYVSSNWSVDDLVARKEKWFLGEALACFERRV</sequence>
<dbReference type="Gene3D" id="3.40.50.720">
    <property type="entry name" value="NAD(P)-binding Rossmann-like Domain"/>
    <property type="match status" value="2"/>
</dbReference>
<dbReference type="InterPro" id="IPR036291">
    <property type="entry name" value="NAD(P)-bd_dom_sf"/>
</dbReference>
<dbReference type="SUPFAM" id="SSF51735">
    <property type="entry name" value="NAD(P)-binding Rossmann-fold domains"/>
    <property type="match status" value="2"/>
</dbReference>
<keyword evidence="2" id="KW-1185">Reference proteome</keyword>
<evidence type="ECO:0000313" key="2">
    <source>
        <dbReference type="Proteomes" id="UP000315522"/>
    </source>
</evidence>
<comment type="caution">
    <text evidence="1">The sequence shown here is derived from an EMBL/GenBank/DDBJ whole genome shotgun (WGS) entry which is preliminary data.</text>
</comment>
<dbReference type="Proteomes" id="UP000315522">
    <property type="component" value="Unassembled WGS sequence"/>
</dbReference>
<organism evidence="1 2">
    <name type="scientific">Lachnellula willkommii</name>
    <dbReference type="NCBI Taxonomy" id="215461"/>
    <lineage>
        <taxon>Eukaryota</taxon>
        <taxon>Fungi</taxon>
        <taxon>Dikarya</taxon>
        <taxon>Ascomycota</taxon>
        <taxon>Pezizomycotina</taxon>
        <taxon>Leotiomycetes</taxon>
        <taxon>Helotiales</taxon>
        <taxon>Lachnaceae</taxon>
        <taxon>Lachnellula</taxon>
    </lineage>
</organism>
<dbReference type="EMBL" id="QGML01000506">
    <property type="protein sequence ID" value="TVY91615.1"/>
    <property type="molecule type" value="Genomic_DNA"/>
</dbReference>